<organism evidence="2 3">
    <name type="scientific">Meganyctiphanes norvegica</name>
    <name type="common">Northern krill</name>
    <name type="synonym">Thysanopoda norvegica</name>
    <dbReference type="NCBI Taxonomy" id="48144"/>
    <lineage>
        <taxon>Eukaryota</taxon>
        <taxon>Metazoa</taxon>
        <taxon>Ecdysozoa</taxon>
        <taxon>Arthropoda</taxon>
        <taxon>Crustacea</taxon>
        <taxon>Multicrustacea</taxon>
        <taxon>Malacostraca</taxon>
        <taxon>Eumalacostraca</taxon>
        <taxon>Eucarida</taxon>
        <taxon>Euphausiacea</taxon>
        <taxon>Euphausiidae</taxon>
        <taxon>Meganyctiphanes</taxon>
    </lineage>
</organism>
<dbReference type="EMBL" id="CAXKWB010018497">
    <property type="protein sequence ID" value="CAL4120919.1"/>
    <property type="molecule type" value="Genomic_DNA"/>
</dbReference>
<evidence type="ECO:0000256" key="1">
    <source>
        <dbReference type="SAM" id="MobiDB-lite"/>
    </source>
</evidence>
<gene>
    <name evidence="2" type="ORF">MNOR_LOCUS22204</name>
</gene>
<feature type="compositionally biased region" description="Polar residues" evidence="1">
    <location>
        <begin position="35"/>
        <end position="51"/>
    </location>
</feature>
<feature type="compositionally biased region" description="Basic and acidic residues" evidence="1">
    <location>
        <begin position="57"/>
        <end position="68"/>
    </location>
</feature>
<accession>A0AAV2RDR3</accession>
<feature type="non-terminal residue" evidence="2">
    <location>
        <position position="118"/>
    </location>
</feature>
<feature type="compositionally biased region" description="Basic and acidic residues" evidence="1">
    <location>
        <begin position="1"/>
        <end position="11"/>
    </location>
</feature>
<evidence type="ECO:0000313" key="3">
    <source>
        <dbReference type="Proteomes" id="UP001497623"/>
    </source>
</evidence>
<protein>
    <submittedName>
        <fullName evidence="2">Uncharacterized protein</fullName>
    </submittedName>
</protein>
<comment type="caution">
    <text evidence="2">The sequence shown here is derived from an EMBL/GenBank/DDBJ whole genome shotgun (WGS) entry which is preliminary data.</text>
</comment>
<dbReference type="Proteomes" id="UP001497623">
    <property type="component" value="Unassembled WGS sequence"/>
</dbReference>
<feature type="region of interest" description="Disordered" evidence="1">
    <location>
        <begin position="1"/>
        <end position="118"/>
    </location>
</feature>
<proteinExistence type="predicted"/>
<keyword evidence="3" id="KW-1185">Reference proteome</keyword>
<reference evidence="2 3" key="1">
    <citation type="submission" date="2024-05" db="EMBL/GenBank/DDBJ databases">
        <authorList>
            <person name="Wallberg A."/>
        </authorList>
    </citation>
    <scope>NUCLEOTIDE SEQUENCE [LARGE SCALE GENOMIC DNA]</scope>
</reference>
<dbReference type="AlphaFoldDB" id="A0AAV2RDR3"/>
<evidence type="ECO:0000313" key="2">
    <source>
        <dbReference type="EMBL" id="CAL4120919.1"/>
    </source>
</evidence>
<sequence>MNEEDLRRELLSGEAATDPAGSQAEGKAGHKAGSIVQNQAGGKSDTNTYQAESLICGEHHDQQGDSKKITQHKGALQNKEPPQDTTENTEPVVKGRQVGDNKGGTVKSSGGKKYDQHE</sequence>
<name>A0AAV2RDR3_MEGNR</name>